<proteinExistence type="predicted"/>
<keyword evidence="2" id="KW-1185">Reference proteome</keyword>
<protein>
    <submittedName>
        <fullName evidence="1">Uncharacterized protein</fullName>
    </submittedName>
</protein>
<evidence type="ECO:0000313" key="1">
    <source>
        <dbReference type="EMBL" id="EFN68741.1"/>
    </source>
</evidence>
<reference evidence="1 2" key="1">
    <citation type="journal article" date="2010" name="Science">
        <title>Genomic comparison of the ants Camponotus floridanus and Harpegnathos saltator.</title>
        <authorList>
            <person name="Bonasio R."/>
            <person name="Zhang G."/>
            <person name="Ye C."/>
            <person name="Mutti N.S."/>
            <person name="Fang X."/>
            <person name="Qin N."/>
            <person name="Donahue G."/>
            <person name="Yang P."/>
            <person name="Li Q."/>
            <person name="Li C."/>
            <person name="Zhang P."/>
            <person name="Huang Z."/>
            <person name="Berger S.L."/>
            <person name="Reinberg D."/>
            <person name="Wang J."/>
            <person name="Liebig J."/>
        </authorList>
    </citation>
    <scope>NUCLEOTIDE SEQUENCE [LARGE SCALE GENOMIC DNA]</scope>
    <source>
        <strain evidence="2">C129</strain>
    </source>
</reference>
<organism evidence="2">
    <name type="scientific">Camponotus floridanus</name>
    <name type="common">Florida carpenter ant</name>
    <dbReference type="NCBI Taxonomy" id="104421"/>
    <lineage>
        <taxon>Eukaryota</taxon>
        <taxon>Metazoa</taxon>
        <taxon>Ecdysozoa</taxon>
        <taxon>Arthropoda</taxon>
        <taxon>Hexapoda</taxon>
        <taxon>Insecta</taxon>
        <taxon>Pterygota</taxon>
        <taxon>Neoptera</taxon>
        <taxon>Endopterygota</taxon>
        <taxon>Hymenoptera</taxon>
        <taxon>Apocrita</taxon>
        <taxon>Aculeata</taxon>
        <taxon>Formicoidea</taxon>
        <taxon>Formicidae</taxon>
        <taxon>Formicinae</taxon>
        <taxon>Camponotus</taxon>
    </lineage>
</organism>
<evidence type="ECO:0000313" key="2">
    <source>
        <dbReference type="Proteomes" id="UP000000311"/>
    </source>
</evidence>
<name>E2ACU3_CAMFO</name>
<dbReference type="EMBL" id="GL438582">
    <property type="protein sequence ID" value="EFN68741.1"/>
    <property type="molecule type" value="Genomic_DNA"/>
</dbReference>
<dbReference type="InParanoid" id="E2ACU3"/>
<dbReference type="AlphaFoldDB" id="E2ACU3"/>
<dbReference type="Proteomes" id="UP000000311">
    <property type="component" value="Unassembled WGS sequence"/>
</dbReference>
<sequence>MAPHRGQSSGTKSRPAVALVAQNALECTAIRECTLYGYVPPLNASAMHALCTESTYRAIRFAAIDV</sequence>
<gene>
    <name evidence="1" type="ORF">EAG_14667</name>
</gene>
<accession>E2ACU3</accession>